<evidence type="ECO:0000256" key="6">
    <source>
        <dbReference type="ARBA" id="ARBA00047989"/>
    </source>
</evidence>
<dbReference type="Proteomes" id="UP001596086">
    <property type="component" value="Unassembled WGS sequence"/>
</dbReference>
<comment type="caution">
    <text evidence="9">The sequence shown here is derived from an EMBL/GenBank/DDBJ whole genome shotgun (WGS) entry which is preliminary data.</text>
</comment>
<dbReference type="CDD" id="cd16833">
    <property type="entry name" value="YfiH"/>
    <property type="match status" value="1"/>
</dbReference>
<dbReference type="RefSeq" id="WP_379775975.1">
    <property type="nucleotide sequence ID" value="NZ_JBHSMZ010000024.1"/>
</dbReference>
<dbReference type="Pfam" id="PF02578">
    <property type="entry name" value="Cu-oxidase_4"/>
    <property type="match status" value="1"/>
</dbReference>
<dbReference type="InterPro" id="IPR003730">
    <property type="entry name" value="Cu_polyphenol_OxRdtase"/>
</dbReference>
<dbReference type="SUPFAM" id="SSF64438">
    <property type="entry name" value="CNF1/YfiH-like putative cysteine hydrolases"/>
    <property type="match status" value="1"/>
</dbReference>
<evidence type="ECO:0000256" key="2">
    <source>
        <dbReference type="ARBA" id="ARBA00007353"/>
    </source>
</evidence>
<keyword evidence="5" id="KW-0862">Zinc</keyword>
<dbReference type="EMBL" id="JBHSMZ010000024">
    <property type="protein sequence ID" value="MFC5551613.1"/>
    <property type="molecule type" value="Genomic_DNA"/>
</dbReference>
<evidence type="ECO:0000256" key="7">
    <source>
        <dbReference type="ARBA" id="ARBA00048968"/>
    </source>
</evidence>
<evidence type="ECO:0000256" key="4">
    <source>
        <dbReference type="ARBA" id="ARBA00022723"/>
    </source>
</evidence>
<protein>
    <submittedName>
        <fullName evidence="9">Polyphenol oxidase family protein</fullName>
    </submittedName>
</protein>
<dbReference type="InterPro" id="IPR038371">
    <property type="entry name" value="Cu_polyphenol_OxRdtase_sf"/>
</dbReference>
<dbReference type="Gene3D" id="3.60.140.10">
    <property type="entry name" value="CNF1/YfiH-like putative cysteine hydrolases"/>
    <property type="match status" value="1"/>
</dbReference>
<dbReference type="PANTHER" id="PTHR30616">
    <property type="entry name" value="UNCHARACTERIZED PROTEIN YFIH"/>
    <property type="match status" value="1"/>
</dbReference>
<accession>A0ABW0S3Q7</accession>
<proteinExistence type="inferred from homology"/>
<evidence type="ECO:0000256" key="8">
    <source>
        <dbReference type="ARBA" id="ARBA00049893"/>
    </source>
</evidence>
<evidence type="ECO:0000256" key="5">
    <source>
        <dbReference type="ARBA" id="ARBA00022833"/>
    </source>
</evidence>
<dbReference type="PANTHER" id="PTHR30616:SF3">
    <property type="entry name" value="PURINE NUCLEOSIDE PHOSPHORYLASE"/>
    <property type="match status" value="1"/>
</dbReference>
<keyword evidence="3" id="KW-0808">Transferase</keyword>
<comment type="catalytic activity">
    <reaction evidence="6">
        <text>adenosine + H2O + H(+) = inosine + NH4(+)</text>
        <dbReference type="Rhea" id="RHEA:24408"/>
        <dbReference type="ChEBI" id="CHEBI:15377"/>
        <dbReference type="ChEBI" id="CHEBI:15378"/>
        <dbReference type="ChEBI" id="CHEBI:16335"/>
        <dbReference type="ChEBI" id="CHEBI:17596"/>
        <dbReference type="ChEBI" id="CHEBI:28938"/>
        <dbReference type="EC" id="3.5.4.4"/>
    </reaction>
    <physiologicalReaction direction="left-to-right" evidence="6">
        <dbReference type="Rhea" id="RHEA:24409"/>
    </physiologicalReaction>
</comment>
<comment type="catalytic activity">
    <reaction evidence="8">
        <text>S-methyl-5'-thioadenosine + phosphate = 5-(methylsulfanyl)-alpha-D-ribose 1-phosphate + adenine</text>
        <dbReference type="Rhea" id="RHEA:11852"/>
        <dbReference type="ChEBI" id="CHEBI:16708"/>
        <dbReference type="ChEBI" id="CHEBI:17509"/>
        <dbReference type="ChEBI" id="CHEBI:43474"/>
        <dbReference type="ChEBI" id="CHEBI:58533"/>
        <dbReference type="EC" id="2.4.2.28"/>
    </reaction>
    <physiologicalReaction direction="left-to-right" evidence="8">
        <dbReference type="Rhea" id="RHEA:11853"/>
    </physiologicalReaction>
</comment>
<evidence type="ECO:0000313" key="10">
    <source>
        <dbReference type="Proteomes" id="UP001596086"/>
    </source>
</evidence>
<sequence>MLRSPLLDHPGIVHGFGRRHDDLPRLLPAYWPRRPVQHERHGTHIAIATQPNEDCGEADGMLTASAGLLLAIATADCVPVLLARRDGGEVAALHVGWRGAHAGIVERFAALVRERGGDPGDWIAAIGPAAHACCYEVSEDLIEDFQARTGLPRETVAPRLRRLDLPAIVRRQLGQAGVERVSVQAECTMCRRGGDGRFIYHSYRRDRETRTPVVDVQWSVIAIANR</sequence>
<organism evidence="9 10">
    <name type="scientific">Massilia aerilata</name>
    <dbReference type="NCBI Taxonomy" id="453817"/>
    <lineage>
        <taxon>Bacteria</taxon>
        <taxon>Pseudomonadati</taxon>
        <taxon>Pseudomonadota</taxon>
        <taxon>Betaproteobacteria</taxon>
        <taxon>Burkholderiales</taxon>
        <taxon>Oxalobacteraceae</taxon>
        <taxon>Telluria group</taxon>
        <taxon>Massilia</taxon>
    </lineage>
</organism>
<reference evidence="10" key="1">
    <citation type="journal article" date="2019" name="Int. J. Syst. Evol. Microbiol.">
        <title>The Global Catalogue of Microorganisms (GCM) 10K type strain sequencing project: providing services to taxonomists for standard genome sequencing and annotation.</title>
        <authorList>
            <consortium name="The Broad Institute Genomics Platform"/>
            <consortium name="The Broad Institute Genome Sequencing Center for Infectious Disease"/>
            <person name="Wu L."/>
            <person name="Ma J."/>
        </authorList>
    </citation>
    <scope>NUCLEOTIDE SEQUENCE [LARGE SCALE GENOMIC DNA]</scope>
    <source>
        <strain evidence="10">CGMCC 4.5798</strain>
    </source>
</reference>
<name>A0ABW0S3Q7_9BURK</name>
<keyword evidence="4" id="KW-0479">Metal-binding</keyword>
<evidence type="ECO:0000256" key="1">
    <source>
        <dbReference type="ARBA" id="ARBA00000553"/>
    </source>
</evidence>
<comment type="catalytic activity">
    <reaction evidence="1">
        <text>inosine + phosphate = alpha-D-ribose 1-phosphate + hypoxanthine</text>
        <dbReference type="Rhea" id="RHEA:27646"/>
        <dbReference type="ChEBI" id="CHEBI:17368"/>
        <dbReference type="ChEBI" id="CHEBI:17596"/>
        <dbReference type="ChEBI" id="CHEBI:43474"/>
        <dbReference type="ChEBI" id="CHEBI:57720"/>
        <dbReference type="EC" id="2.4.2.1"/>
    </reaction>
    <physiologicalReaction direction="left-to-right" evidence="1">
        <dbReference type="Rhea" id="RHEA:27647"/>
    </physiologicalReaction>
</comment>
<comment type="catalytic activity">
    <reaction evidence="7">
        <text>adenosine + phosphate = alpha-D-ribose 1-phosphate + adenine</text>
        <dbReference type="Rhea" id="RHEA:27642"/>
        <dbReference type="ChEBI" id="CHEBI:16335"/>
        <dbReference type="ChEBI" id="CHEBI:16708"/>
        <dbReference type="ChEBI" id="CHEBI:43474"/>
        <dbReference type="ChEBI" id="CHEBI:57720"/>
        <dbReference type="EC" id="2.4.2.1"/>
    </reaction>
    <physiologicalReaction direction="left-to-right" evidence="7">
        <dbReference type="Rhea" id="RHEA:27643"/>
    </physiologicalReaction>
</comment>
<dbReference type="InterPro" id="IPR011324">
    <property type="entry name" value="Cytotoxic_necrot_fac-like_cat"/>
</dbReference>
<keyword evidence="10" id="KW-1185">Reference proteome</keyword>
<comment type="similarity">
    <text evidence="2">Belongs to the purine nucleoside phosphorylase YfiH/LACC1 family.</text>
</comment>
<gene>
    <name evidence="9" type="ORF">ACFPO9_24105</name>
</gene>
<evidence type="ECO:0000313" key="9">
    <source>
        <dbReference type="EMBL" id="MFC5551613.1"/>
    </source>
</evidence>
<evidence type="ECO:0000256" key="3">
    <source>
        <dbReference type="ARBA" id="ARBA00022679"/>
    </source>
</evidence>